<feature type="domain" description="FAD dependent oxidoreductase" evidence="1">
    <location>
        <begin position="64"/>
        <end position="485"/>
    </location>
</feature>
<evidence type="ECO:0000259" key="1">
    <source>
        <dbReference type="Pfam" id="PF01266"/>
    </source>
</evidence>
<name>A0A165FIG0_9APHY</name>
<organism evidence="2 3">
    <name type="scientific">Laetiporus sulphureus 93-53</name>
    <dbReference type="NCBI Taxonomy" id="1314785"/>
    <lineage>
        <taxon>Eukaryota</taxon>
        <taxon>Fungi</taxon>
        <taxon>Dikarya</taxon>
        <taxon>Basidiomycota</taxon>
        <taxon>Agaricomycotina</taxon>
        <taxon>Agaricomycetes</taxon>
        <taxon>Polyporales</taxon>
        <taxon>Laetiporus</taxon>
    </lineage>
</organism>
<dbReference type="InterPro" id="IPR006076">
    <property type="entry name" value="FAD-dep_OxRdtase"/>
</dbReference>
<dbReference type="InterPro" id="IPR036188">
    <property type="entry name" value="FAD/NAD-bd_sf"/>
</dbReference>
<dbReference type="Pfam" id="PF01266">
    <property type="entry name" value="DAO"/>
    <property type="match status" value="1"/>
</dbReference>
<dbReference type="EMBL" id="KV427613">
    <property type="protein sequence ID" value="KZT09018.1"/>
    <property type="molecule type" value="Genomic_DNA"/>
</dbReference>
<reference evidence="2 3" key="1">
    <citation type="journal article" date="2016" name="Mol. Biol. Evol.">
        <title>Comparative Genomics of Early-Diverging Mushroom-Forming Fungi Provides Insights into the Origins of Lignocellulose Decay Capabilities.</title>
        <authorList>
            <person name="Nagy L.G."/>
            <person name="Riley R."/>
            <person name="Tritt A."/>
            <person name="Adam C."/>
            <person name="Daum C."/>
            <person name="Floudas D."/>
            <person name="Sun H."/>
            <person name="Yadav J.S."/>
            <person name="Pangilinan J."/>
            <person name="Larsson K.H."/>
            <person name="Matsuura K."/>
            <person name="Barry K."/>
            <person name="Labutti K."/>
            <person name="Kuo R."/>
            <person name="Ohm R.A."/>
            <person name="Bhattacharya S.S."/>
            <person name="Shirouzu T."/>
            <person name="Yoshinaga Y."/>
            <person name="Martin F.M."/>
            <person name="Grigoriev I.V."/>
            <person name="Hibbett D.S."/>
        </authorList>
    </citation>
    <scope>NUCLEOTIDE SEQUENCE [LARGE SCALE GENOMIC DNA]</scope>
    <source>
        <strain evidence="2 3">93-53</strain>
    </source>
</reference>
<dbReference type="SUPFAM" id="SSF51905">
    <property type="entry name" value="FAD/NAD(P)-binding domain"/>
    <property type="match status" value="1"/>
</dbReference>
<dbReference type="Proteomes" id="UP000076871">
    <property type="component" value="Unassembled WGS sequence"/>
</dbReference>
<dbReference type="GO" id="GO:0005737">
    <property type="term" value="C:cytoplasm"/>
    <property type="evidence" value="ECO:0007669"/>
    <property type="project" value="TreeGrafter"/>
</dbReference>
<keyword evidence="3" id="KW-1185">Reference proteome</keyword>
<evidence type="ECO:0000313" key="2">
    <source>
        <dbReference type="EMBL" id="KZT09018.1"/>
    </source>
</evidence>
<gene>
    <name evidence="2" type="ORF">LAESUDRAFT_648165</name>
</gene>
<dbReference type="AlphaFoldDB" id="A0A165FIG0"/>
<protein>
    <submittedName>
        <fullName evidence="2">FAD dependent oxidoreductase</fullName>
    </submittedName>
</protein>
<dbReference type="GeneID" id="63821120"/>
<evidence type="ECO:0000313" key="3">
    <source>
        <dbReference type="Proteomes" id="UP000076871"/>
    </source>
</evidence>
<accession>A0A165FIG0</accession>
<dbReference type="PANTHER" id="PTHR13847:SF213">
    <property type="entry name" value="DEPENDENT OXIDOREDUCTASE, PUTATIVE-RELATED"/>
    <property type="match status" value="1"/>
</dbReference>
<dbReference type="PANTHER" id="PTHR13847">
    <property type="entry name" value="SARCOSINE DEHYDROGENASE-RELATED"/>
    <property type="match status" value="1"/>
</dbReference>
<dbReference type="OrthoDB" id="429143at2759"/>
<dbReference type="Gene3D" id="3.30.9.10">
    <property type="entry name" value="D-Amino Acid Oxidase, subunit A, domain 2"/>
    <property type="match status" value="1"/>
</dbReference>
<dbReference type="Gene3D" id="3.50.50.60">
    <property type="entry name" value="FAD/NAD(P)-binding domain"/>
    <property type="match status" value="1"/>
</dbReference>
<dbReference type="STRING" id="1314785.A0A165FIG0"/>
<sequence>MGNIASKTRLFIAAILSLRKTYDELDKRIQAPPGIPVSNPTLPFWTVPPTTIPSGDGGLPEHADVVIIGSGITGASVAYSLLERNSGVKVLMLEARDVCSGATGRNGGHINPPLYHDYSQLKEKFGEDAAKQTIRFRLAHLKEMKRIADDEDILKESQFRDTEHLDVFTCPDTYAKAKENLAKWKTDMPEEAGSFGFCDKTEAIERFRLSDETVGCIYGAGGAIHPYRFVTSLLAKLVKRYPDSFQLVVHTPCTAIAAPRNTTPYYTVTTPRGTLTAPHVVHATNGWCSHLLEPMRAKIIPARGGMSAQRPGTLLHGSTLTGGRSFVFYRGGTGYDYLTQLPTGEHELMFGGGWAQSCDGGLPDIAITDDAVVNFPVAAHLAGALPLYFGLENWGSEVVPSGEQDARWGTGRTKATWSGVLGISTDALPWVGRLPAKVSGRAEPPPNAKERAQAGLAAPGEWLAAGYSGEGMVHAWMSGRAVAQMLLDREEEVRAWFPDILRVTEQRWKRARVDDLLARFV</sequence>
<proteinExistence type="predicted"/>
<dbReference type="InParanoid" id="A0A165FIG0"/>
<dbReference type="RefSeq" id="XP_040766758.1">
    <property type="nucleotide sequence ID" value="XM_040904090.1"/>
</dbReference>